<dbReference type="PANTHER" id="PTHR14136:SF17">
    <property type="entry name" value="BTB_POZ DOMAIN-CONTAINING PROTEIN KCTD9"/>
    <property type="match status" value="1"/>
</dbReference>
<proteinExistence type="predicted"/>
<dbReference type="EMBL" id="SMZT01000004">
    <property type="protein sequence ID" value="TDL42464.1"/>
    <property type="molecule type" value="Genomic_DNA"/>
</dbReference>
<evidence type="ECO:0000313" key="4">
    <source>
        <dbReference type="Proteomes" id="UP000295163"/>
    </source>
</evidence>
<dbReference type="Gene3D" id="2.160.20.80">
    <property type="entry name" value="E3 ubiquitin-protein ligase SopA"/>
    <property type="match status" value="1"/>
</dbReference>
<reference evidence="3 4" key="1">
    <citation type="submission" date="2019-03" db="EMBL/GenBank/DDBJ databases">
        <title>Genome Sequencing and Assembly of Various Microbes Isolated from Partially Reclaimed Soil and Acid Mine Drainage (AMD) Site.</title>
        <authorList>
            <person name="Steinbock B."/>
            <person name="Bechtold R."/>
            <person name="Sevigny J.L."/>
            <person name="Thomas D."/>
            <person name="Cuthill L.R."/>
            <person name="Aveiro Johannsen E.J."/>
            <person name="Thomas K."/>
            <person name="Ghosh A."/>
        </authorList>
    </citation>
    <scope>NUCLEOTIDE SEQUENCE [LARGE SCALE GENOMIC DNA]</scope>
    <source>
        <strain evidence="3 4">S-A3</strain>
    </source>
</reference>
<evidence type="ECO:0000256" key="1">
    <source>
        <dbReference type="SAM" id="MobiDB-lite"/>
    </source>
</evidence>
<evidence type="ECO:0000313" key="3">
    <source>
        <dbReference type="EMBL" id="TDL42464.1"/>
    </source>
</evidence>
<keyword evidence="2" id="KW-0472">Membrane</keyword>
<dbReference type="InterPro" id="IPR051082">
    <property type="entry name" value="Pentapeptide-BTB/POZ_domain"/>
</dbReference>
<keyword evidence="2" id="KW-0812">Transmembrane</keyword>
<dbReference type="SUPFAM" id="SSF141571">
    <property type="entry name" value="Pentapeptide repeat-like"/>
    <property type="match status" value="1"/>
</dbReference>
<accession>A0A4R5YCP6</accession>
<gene>
    <name evidence="3" type="ORF">E2R59_10995</name>
</gene>
<comment type="caution">
    <text evidence="3">The sequence shown here is derived from an EMBL/GenBank/DDBJ whole genome shotgun (WGS) entry which is preliminary data.</text>
</comment>
<evidence type="ECO:0000256" key="2">
    <source>
        <dbReference type="SAM" id="Phobius"/>
    </source>
</evidence>
<dbReference type="PANTHER" id="PTHR14136">
    <property type="entry name" value="BTB_POZ DOMAIN-CONTAINING PROTEIN KCTD9"/>
    <property type="match status" value="1"/>
</dbReference>
<feature type="region of interest" description="Disordered" evidence="1">
    <location>
        <begin position="512"/>
        <end position="534"/>
    </location>
</feature>
<organism evidence="3 4">
    <name type="scientific">Kocuria rosea</name>
    <name type="common">Deinococcus erythromyxa</name>
    <name type="synonym">Micrococcus rubens</name>
    <dbReference type="NCBI Taxonomy" id="1275"/>
    <lineage>
        <taxon>Bacteria</taxon>
        <taxon>Bacillati</taxon>
        <taxon>Actinomycetota</taxon>
        <taxon>Actinomycetes</taxon>
        <taxon>Micrococcales</taxon>
        <taxon>Micrococcaceae</taxon>
        <taxon>Kocuria</taxon>
    </lineage>
</organism>
<dbReference type="Pfam" id="PF00805">
    <property type="entry name" value="Pentapeptide"/>
    <property type="match status" value="3"/>
</dbReference>
<dbReference type="Proteomes" id="UP000295163">
    <property type="component" value="Unassembled WGS sequence"/>
</dbReference>
<name>A0A4R5YCP6_KOCRO</name>
<dbReference type="AlphaFoldDB" id="A0A4R5YCP6"/>
<keyword evidence="2" id="KW-1133">Transmembrane helix</keyword>
<feature type="transmembrane region" description="Helical" evidence="2">
    <location>
        <begin position="58"/>
        <end position="76"/>
    </location>
</feature>
<feature type="region of interest" description="Disordered" evidence="1">
    <location>
        <begin position="85"/>
        <end position="116"/>
    </location>
</feature>
<feature type="transmembrane region" description="Helical" evidence="2">
    <location>
        <begin position="17"/>
        <end position="38"/>
    </location>
</feature>
<dbReference type="InterPro" id="IPR001646">
    <property type="entry name" value="5peptide_repeat"/>
</dbReference>
<sequence>MTVTRDADKGMNLLRRAGIISGTALILAATVVAALLLADVVQWAEVVGFFDWFSRATAFGAMIAGAFALTAAWLAYHGVKQTIRSAEDREAETRSSTDRRELDSRRAVDAREREKARHERFTTTVTQLASEHSMVRMGGLFAMSALADEWEREARRLIRESDSDASTMWASREAAWAAAMERRALAQQELSQYWEATFISGEADPQTEKQLDDLEARLIQAHDEAQEASQAYTLTQDTVPLAAKDAVTHRDNCMELVTAYLRTSLDSLHTQDVTEATDDRPQPETVEESEPETRAAATTIVIRHTGIDATYPWPTQQINLNRAQLRGVDLSNADLEGANLREVSLHNADLSSANLKGADLRWATLTGSDLSEANLEGANLSKATLTNAYLPEANLQAARLNHAHLAGADLQEATLKLAGLAGAYLVGASLAGASLDGADLSGATLLLPTESEDELVASRAGGYVLDRTMTHAGQMTLADVTEEGEPLVASWSATTRWPADFNPEAVAAQQLAAAEARWSQTQNQDDDRDVSTEG</sequence>
<protein>
    <submittedName>
        <fullName evidence="3">Pentapeptide repeat-containing protein</fullName>
    </submittedName>
</protein>
<feature type="region of interest" description="Disordered" evidence="1">
    <location>
        <begin position="271"/>
        <end position="295"/>
    </location>
</feature>